<feature type="domain" description="Acyl-ACP thioesterase-like C-terminal" evidence="9">
    <location>
        <begin position="152"/>
        <end position="242"/>
    </location>
</feature>
<dbReference type="OrthoDB" id="9801517at2"/>
<dbReference type="GO" id="GO:0000036">
    <property type="term" value="F:acyl carrier activity"/>
    <property type="evidence" value="ECO:0007669"/>
    <property type="project" value="TreeGrafter"/>
</dbReference>
<dbReference type="CDD" id="cd00586">
    <property type="entry name" value="4HBT"/>
    <property type="match status" value="1"/>
</dbReference>
<dbReference type="GO" id="GO:0016297">
    <property type="term" value="F:fatty acyl-[ACP] hydrolase activity"/>
    <property type="evidence" value="ECO:0007669"/>
    <property type="project" value="InterPro"/>
</dbReference>
<keyword evidence="2" id="KW-0444">Lipid biosynthesis</keyword>
<dbReference type="EMBL" id="AZFJ01000036">
    <property type="protein sequence ID" value="KRL86907.1"/>
    <property type="molecule type" value="Genomic_DNA"/>
</dbReference>
<keyword evidence="11" id="KW-1185">Reference proteome</keyword>
<dbReference type="Proteomes" id="UP000051922">
    <property type="component" value="Unassembled WGS sequence"/>
</dbReference>
<dbReference type="PANTHER" id="PTHR31727">
    <property type="entry name" value="OLEOYL-ACYL CARRIER PROTEIN THIOESTERASE 1, CHLOROPLASTIC"/>
    <property type="match status" value="1"/>
</dbReference>
<dbReference type="AlphaFoldDB" id="A0A0R1UAV7"/>
<dbReference type="RefSeq" id="WP_054651322.1">
    <property type="nucleotide sequence ID" value="NZ_AZFJ01000036.1"/>
</dbReference>
<gene>
    <name evidence="10" type="ORF">FC50_GL000098</name>
</gene>
<proteinExistence type="inferred from homology"/>
<dbReference type="PATRIC" id="fig|1423783.4.peg.107"/>
<evidence type="ECO:0000256" key="3">
    <source>
        <dbReference type="ARBA" id="ARBA00022801"/>
    </source>
</evidence>
<comment type="similarity">
    <text evidence="1">Belongs to the acyl-ACP thioesterase family.</text>
</comment>
<dbReference type="Pfam" id="PF20791">
    <property type="entry name" value="Acyl-ACP_TE_C"/>
    <property type="match status" value="1"/>
</dbReference>
<organism evidence="10 11">
    <name type="scientific">Lacticaseibacillus pantheris DSM 15945 = JCM 12539 = NBRC 106106</name>
    <dbReference type="NCBI Taxonomy" id="1423783"/>
    <lineage>
        <taxon>Bacteria</taxon>
        <taxon>Bacillati</taxon>
        <taxon>Bacillota</taxon>
        <taxon>Bacilli</taxon>
        <taxon>Lactobacillales</taxon>
        <taxon>Lactobacillaceae</taxon>
        <taxon>Lacticaseibacillus</taxon>
    </lineage>
</organism>
<reference evidence="10 11" key="1">
    <citation type="journal article" date="2015" name="Genome Announc.">
        <title>Expanding the biotechnology potential of lactobacilli through comparative genomics of 213 strains and associated genera.</title>
        <authorList>
            <person name="Sun Z."/>
            <person name="Harris H.M."/>
            <person name="McCann A."/>
            <person name="Guo C."/>
            <person name="Argimon S."/>
            <person name="Zhang W."/>
            <person name="Yang X."/>
            <person name="Jeffery I.B."/>
            <person name="Cooney J.C."/>
            <person name="Kagawa T.F."/>
            <person name="Liu W."/>
            <person name="Song Y."/>
            <person name="Salvetti E."/>
            <person name="Wrobel A."/>
            <person name="Rasinkangas P."/>
            <person name="Parkhill J."/>
            <person name="Rea M.C."/>
            <person name="O'Sullivan O."/>
            <person name="Ritari J."/>
            <person name="Douillard F.P."/>
            <person name="Paul Ross R."/>
            <person name="Yang R."/>
            <person name="Briner A.E."/>
            <person name="Felis G.E."/>
            <person name="de Vos W.M."/>
            <person name="Barrangou R."/>
            <person name="Klaenhammer T.R."/>
            <person name="Caufield P.W."/>
            <person name="Cui Y."/>
            <person name="Zhang H."/>
            <person name="O'Toole P.W."/>
        </authorList>
    </citation>
    <scope>NUCLEOTIDE SEQUENCE [LARGE SCALE GENOMIC DNA]</scope>
    <source>
        <strain evidence="10 11">DSM 15945</strain>
    </source>
</reference>
<evidence type="ECO:0000256" key="6">
    <source>
        <dbReference type="ARBA" id="ARBA00023098"/>
    </source>
</evidence>
<evidence type="ECO:0000256" key="7">
    <source>
        <dbReference type="ARBA" id="ARBA00023160"/>
    </source>
</evidence>
<dbReference type="SUPFAM" id="SSF54637">
    <property type="entry name" value="Thioesterase/thiol ester dehydrase-isomerase"/>
    <property type="match status" value="2"/>
</dbReference>
<dbReference type="InterPro" id="IPR029069">
    <property type="entry name" value="HotDog_dom_sf"/>
</dbReference>
<evidence type="ECO:0000256" key="1">
    <source>
        <dbReference type="ARBA" id="ARBA00006500"/>
    </source>
</evidence>
<dbReference type="InterPro" id="IPR002864">
    <property type="entry name" value="Acyl-ACP_thioesterase_NHD"/>
</dbReference>
<dbReference type="Pfam" id="PF01643">
    <property type="entry name" value="Acyl-ACP_TE"/>
    <property type="match status" value="1"/>
</dbReference>
<feature type="domain" description="Acyl-ACP thioesterase N-terminal hotdog" evidence="8">
    <location>
        <begin position="3"/>
        <end position="128"/>
    </location>
</feature>
<keyword evidence="7" id="KW-0275">Fatty acid biosynthesis</keyword>
<evidence type="ECO:0000256" key="5">
    <source>
        <dbReference type="ARBA" id="ARBA00022946"/>
    </source>
</evidence>
<comment type="caution">
    <text evidence="10">The sequence shown here is derived from an EMBL/GenBank/DDBJ whole genome shotgun (WGS) entry which is preliminary data.</text>
</comment>
<dbReference type="InterPro" id="IPR049427">
    <property type="entry name" value="Acyl-ACP_TE_C"/>
</dbReference>
<dbReference type="PANTHER" id="PTHR31727:SF6">
    <property type="entry name" value="OLEOYL-ACYL CARRIER PROTEIN THIOESTERASE 1, CHLOROPLASTIC"/>
    <property type="match status" value="1"/>
</dbReference>
<dbReference type="InterPro" id="IPR045023">
    <property type="entry name" value="FATA/B"/>
</dbReference>
<keyword evidence="4" id="KW-0276">Fatty acid metabolism</keyword>
<evidence type="ECO:0000313" key="11">
    <source>
        <dbReference type="Proteomes" id="UP000051922"/>
    </source>
</evidence>
<sequence length="246" mass="27847">MRYSEDYQVPFFMGTTTGDISVADTVNIMMLVSEHQLDELNIGVAGLAEYGAGWVITQNQMEINRLPRVDERLHVWTEATSYNRLLCYRTYGIDDLDGNNIALIHSTWVMFDLQKRKIMPIIDAIAAPTGAVKSAKVERLPRVTKMGAADGARDYRVRYFDIDFNGHVNNVHYFDWLCDSLGNDWLQKNRPVSVNIKYEQEVGPDDTTTAAFQHVQDTGTTTTLHRITTGDVVNAIAEISWTPLQK</sequence>
<dbReference type="STRING" id="1423783.FC50_GL000098"/>
<evidence type="ECO:0000256" key="4">
    <source>
        <dbReference type="ARBA" id="ARBA00022832"/>
    </source>
</evidence>
<evidence type="ECO:0000313" key="10">
    <source>
        <dbReference type="EMBL" id="KRL86907.1"/>
    </source>
</evidence>
<dbReference type="Gene3D" id="3.10.129.10">
    <property type="entry name" value="Hotdog Thioesterase"/>
    <property type="match status" value="1"/>
</dbReference>
<name>A0A0R1UAV7_9LACO</name>
<accession>A0A0R1UAV7</accession>
<evidence type="ECO:0000259" key="8">
    <source>
        <dbReference type="Pfam" id="PF01643"/>
    </source>
</evidence>
<keyword evidence="5" id="KW-0809">Transit peptide</keyword>
<keyword evidence="3" id="KW-0378">Hydrolase</keyword>
<keyword evidence="6" id="KW-0443">Lipid metabolism</keyword>
<evidence type="ECO:0000259" key="9">
    <source>
        <dbReference type="Pfam" id="PF20791"/>
    </source>
</evidence>
<evidence type="ECO:0000256" key="2">
    <source>
        <dbReference type="ARBA" id="ARBA00022516"/>
    </source>
</evidence>
<protein>
    <submittedName>
        <fullName evidence="10">Acyl-ACP thioesterase</fullName>
    </submittedName>
</protein>